<reference evidence="1 2" key="1">
    <citation type="submission" date="2014-02" db="EMBL/GenBank/DDBJ databases">
        <title>Draft genome sequence of Lysinibacillus massiliensis CCUG 49529.</title>
        <authorList>
            <person name="Zhang F."/>
            <person name="Wang G."/>
            <person name="Zhang L."/>
        </authorList>
    </citation>
    <scope>NUCLEOTIDE SEQUENCE [LARGE SCALE GENOMIC DNA]</scope>
    <source>
        <strain evidence="1 2">CCUG 49529</strain>
    </source>
</reference>
<protein>
    <recommendedName>
        <fullName evidence="3">Nucleotidase</fullName>
    </recommendedName>
</protein>
<dbReference type="InterPro" id="IPR023214">
    <property type="entry name" value="HAD_sf"/>
</dbReference>
<dbReference type="RefSeq" id="WP_003725286.1">
    <property type="nucleotide sequence ID" value="NZ_AVCZ01000008.1"/>
</dbReference>
<organism evidence="1 2">
    <name type="scientific">Ureibacillus massiliensis 4400831 = CIP 108448 = CCUG 49529</name>
    <dbReference type="NCBI Taxonomy" id="1211035"/>
    <lineage>
        <taxon>Bacteria</taxon>
        <taxon>Bacillati</taxon>
        <taxon>Bacillota</taxon>
        <taxon>Bacilli</taxon>
        <taxon>Bacillales</taxon>
        <taxon>Caryophanaceae</taxon>
        <taxon>Ureibacillus</taxon>
    </lineage>
</organism>
<sequence length="169" mass="19709">MSRIVIVDIDNCIANVNKALKDKGYRTDIYPSPVPSRLFDDGSIFKNAEPMKSVIENIEGIIDDKKDMCMFLTSRPNKKHISSEITRQWINEHTPFTFPFYFTDGVPKGEVIRKVFSDKAIREYEWIIFDDSPHEIISYLNLKNDINVDMEIYIPAWEYNSHIDVGKKI</sequence>
<dbReference type="eggNOG" id="ENOG5033NHK">
    <property type="taxonomic scope" value="Bacteria"/>
</dbReference>
<name>A0A0A3J356_9BACL</name>
<evidence type="ECO:0000313" key="2">
    <source>
        <dbReference type="Proteomes" id="UP000030595"/>
    </source>
</evidence>
<dbReference type="AlphaFoldDB" id="A0A0A3J356"/>
<dbReference type="EMBL" id="JPVQ01000008">
    <property type="protein sequence ID" value="KGR91336.1"/>
    <property type="molecule type" value="Genomic_DNA"/>
</dbReference>
<keyword evidence="2" id="KW-1185">Reference proteome</keyword>
<dbReference type="Gene3D" id="3.40.50.1000">
    <property type="entry name" value="HAD superfamily/HAD-like"/>
    <property type="match status" value="1"/>
</dbReference>
<proteinExistence type="predicted"/>
<dbReference type="Proteomes" id="UP000030595">
    <property type="component" value="Unassembled WGS sequence"/>
</dbReference>
<evidence type="ECO:0000313" key="1">
    <source>
        <dbReference type="EMBL" id="KGR91336.1"/>
    </source>
</evidence>
<accession>A0A0A3J356</accession>
<comment type="caution">
    <text evidence="1">The sequence shown here is derived from an EMBL/GenBank/DDBJ whole genome shotgun (WGS) entry which is preliminary data.</text>
</comment>
<evidence type="ECO:0008006" key="3">
    <source>
        <dbReference type="Google" id="ProtNLM"/>
    </source>
</evidence>
<gene>
    <name evidence="1" type="ORF">CD30_06860</name>
</gene>